<accession>A0A9P8VI45</accession>
<keyword evidence="1" id="KW-0175">Coiled coil</keyword>
<reference evidence="3" key="1">
    <citation type="journal article" date="2021" name="Nat. Commun.">
        <title>Genetic determinants of endophytism in the Arabidopsis root mycobiome.</title>
        <authorList>
            <person name="Mesny F."/>
            <person name="Miyauchi S."/>
            <person name="Thiergart T."/>
            <person name="Pickel B."/>
            <person name="Atanasova L."/>
            <person name="Karlsson M."/>
            <person name="Huettel B."/>
            <person name="Barry K.W."/>
            <person name="Haridas S."/>
            <person name="Chen C."/>
            <person name="Bauer D."/>
            <person name="Andreopoulos W."/>
            <person name="Pangilinan J."/>
            <person name="LaButti K."/>
            <person name="Riley R."/>
            <person name="Lipzen A."/>
            <person name="Clum A."/>
            <person name="Drula E."/>
            <person name="Henrissat B."/>
            <person name="Kohler A."/>
            <person name="Grigoriev I.V."/>
            <person name="Martin F.M."/>
            <person name="Hacquard S."/>
        </authorList>
    </citation>
    <scope>NUCLEOTIDE SEQUENCE</scope>
    <source>
        <strain evidence="3">MPI-SDFR-AT-0117</strain>
    </source>
</reference>
<name>A0A9P8VI45_9PEZI</name>
<comment type="caution">
    <text evidence="3">The sequence shown here is derived from an EMBL/GenBank/DDBJ whole genome shotgun (WGS) entry which is preliminary data.</text>
</comment>
<dbReference type="Proteomes" id="UP000770015">
    <property type="component" value="Unassembled WGS sequence"/>
</dbReference>
<dbReference type="EMBL" id="JAGSXJ010000005">
    <property type="protein sequence ID" value="KAH6691570.1"/>
    <property type="molecule type" value="Genomic_DNA"/>
</dbReference>
<keyword evidence="4" id="KW-1185">Reference proteome</keyword>
<evidence type="ECO:0000259" key="2">
    <source>
        <dbReference type="Pfam" id="PF24809"/>
    </source>
</evidence>
<dbReference type="Pfam" id="PF24809">
    <property type="entry name" value="DUF7708"/>
    <property type="match status" value="1"/>
</dbReference>
<dbReference type="OrthoDB" id="61900at2759"/>
<evidence type="ECO:0000256" key="1">
    <source>
        <dbReference type="SAM" id="Coils"/>
    </source>
</evidence>
<feature type="coiled-coil region" evidence="1">
    <location>
        <begin position="117"/>
        <end position="144"/>
    </location>
</feature>
<evidence type="ECO:0000313" key="4">
    <source>
        <dbReference type="Proteomes" id="UP000770015"/>
    </source>
</evidence>
<proteinExistence type="predicted"/>
<sequence length="431" mass="47750">MVQQFSDQLAHIADTLPLAKIDVELYQTEGMRRELAGLYQHILLFLRHATKWYGASSAKRAFTALSVSSEKKFQETLENIKTCATKIDKMAAVGNRVDVRRIGTMVVSGFGGTEALLHQQERMLQETKAEVRQLAHQMADMRASVESLRYAFGAGGETLHAQRLLINTHNSMGRASWTEVNLRQILPALELAANPEGALSQHRSLARQTSPWRRPNRDDNDLYRDLRAWVNGDTTSVLVLQAMPLAQKRIRQIITTAIAALQQQGQAAIWYLSDTGAEKDGCSSVEGVRVVLQTLIAQVIRLLPETLCVNHTDSNSLRPSGPHSEEELLTLLVLILRRIGTCFVVIEAEDVARRAGGHEMLSRLFGSLSSRLTDSTAPVKLLFVSYQPFPSGSTPHLRLRSIGQDAPVPPKLRRPGGTAAFLGNLQKAVRR</sequence>
<gene>
    <name evidence="3" type="ORF">F5X68DRAFT_252609</name>
</gene>
<feature type="domain" description="DUF7708" evidence="2">
    <location>
        <begin position="2"/>
        <end position="97"/>
    </location>
</feature>
<protein>
    <recommendedName>
        <fullName evidence="2">DUF7708 domain-containing protein</fullName>
    </recommendedName>
</protein>
<evidence type="ECO:0000313" key="3">
    <source>
        <dbReference type="EMBL" id="KAH6691570.1"/>
    </source>
</evidence>
<dbReference type="AlphaFoldDB" id="A0A9P8VI45"/>
<organism evidence="3 4">
    <name type="scientific">Plectosphaerella plurivora</name>
    <dbReference type="NCBI Taxonomy" id="936078"/>
    <lineage>
        <taxon>Eukaryota</taxon>
        <taxon>Fungi</taxon>
        <taxon>Dikarya</taxon>
        <taxon>Ascomycota</taxon>
        <taxon>Pezizomycotina</taxon>
        <taxon>Sordariomycetes</taxon>
        <taxon>Hypocreomycetidae</taxon>
        <taxon>Glomerellales</taxon>
        <taxon>Plectosphaerellaceae</taxon>
        <taxon>Plectosphaerella</taxon>
    </lineage>
</organism>
<dbReference type="InterPro" id="IPR056125">
    <property type="entry name" value="DUF7708"/>
</dbReference>